<evidence type="ECO:0000313" key="2">
    <source>
        <dbReference type="Proteomes" id="UP000183529"/>
    </source>
</evidence>
<name>A0AAQ1GMH9_9BURK</name>
<evidence type="ECO:0000313" key="1">
    <source>
        <dbReference type="EMBL" id="SEK13025.1"/>
    </source>
</evidence>
<dbReference type="InterPro" id="IPR022283">
    <property type="entry name" value="PRTRC_protein-F"/>
</dbReference>
<comment type="caution">
    <text evidence="1">The sequence shown here is derived from an EMBL/GenBank/DDBJ whole genome shotgun (WGS) entry which is preliminary data.</text>
</comment>
<dbReference type="NCBIfam" id="TIGR03742">
    <property type="entry name" value="PRTRC_F"/>
    <property type="match status" value="1"/>
</dbReference>
<gene>
    <name evidence="1" type="ORF">SAMN05216550_12362</name>
</gene>
<dbReference type="Pfam" id="PF14456">
    <property type="entry name" value="alpha-hel2"/>
    <property type="match status" value="1"/>
</dbReference>
<dbReference type="AlphaFoldDB" id="A0AAQ1GMH9"/>
<proteinExistence type="predicted"/>
<dbReference type="RefSeq" id="WP_074987033.1">
    <property type="nucleotide sequence ID" value="NZ_CADFGN010000015.1"/>
</dbReference>
<protein>
    <submittedName>
        <fullName evidence="1">PRTRC system protein F</fullName>
    </submittedName>
</protein>
<organism evidence="1 2">
    <name type="scientific">Paraburkholderia tropica</name>
    <dbReference type="NCBI Taxonomy" id="92647"/>
    <lineage>
        <taxon>Bacteria</taxon>
        <taxon>Pseudomonadati</taxon>
        <taxon>Pseudomonadota</taxon>
        <taxon>Betaproteobacteria</taxon>
        <taxon>Burkholderiales</taxon>
        <taxon>Burkholderiaceae</taxon>
        <taxon>Paraburkholderia</taxon>
    </lineage>
</organism>
<reference evidence="1 2" key="1">
    <citation type="submission" date="2016-10" db="EMBL/GenBank/DDBJ databases">
        <authorList>
            <person name="Varghese N."/>
            <person name="Submissions S."/>
        </authorList>
    </citation>
    <scope>NUCLEOTIDE SEQUENCE [LARGE SCALE GENOMIC DNA]</scope>
    <source>
        <strain evidence="1 2">LMG 22274</strain>
    </source>
</reference>
<dbReference type="Proteomes" id="UP000183529">
    <property type="component" value="Unassembled WGS sequence"/>
</dbReference>
<sequence>MFFDPSRTDQDVEGGTVACWQPPRAAAARYRAADDFLSLPSVSEQVPSSATMKWKVSGEMSARILAHFRYGPLRAADVHEPSDELNAFAQAFFAWVERQKGEFSRLTVRPMLLDANAVDTALEHVCLDKDFEAASPLYLGFCLPDENLFEMAAHVDALRSAHPLLLRTVLKAIDMASYRTVMIRSPQWFLGEFAAWFWDGDPEASDEDALEELKERFGAGDSDIAAYLPSTARPLLCPDDAMTVSWRDRKWRERATLSPTQIRALRPRLRGKARKVCTELLALNSLMRKSRTNDLLRGEPSIMPLFSAVSFVLSGDQTYVGQILDGTIESAYQGGDHCEFTAFSPLSMKAADIRRQYADWSLAFQIMTHLDRLLSLVTS</sequence>
<dbReference type="EMBL" id="FNZM01000023">
    <property type="protein sequence ID" value="SEK13025.1"/>
    <property type="molecule type" value="Genomic_DNA"/>
</dbReference>
<accession>A0AAQ1GMH9</accession>